<dbReference type="AlphaFoldDB" id="A0A556ALV4"/>
<keyword evidence="1" id="KW-0732">Signal</keyword>
<accession>A0A556ALV4</accession>
<proteinExistence type="predicted"/>
<comment type="caution">
    <text evidence="2">The sequence shown here is derived from an EMBL/GenBank/DDBJ whole genome shotgun (WGS) entry which is preliminary data.</text>
</comment>
<dbReference type="EMBL" id="VLTJ01000026">
    <property type="protein sequence ID" value="TSH93845.1"/>
    <property type="molecule type" value="Genomic_DNA"/>
</dbReference>
<keyword evidence="3" id="KW-1185">Reference proteome</keyword>
<evidence type="ECO:0000313" key="2">
    <source>
        <dbReference type="EMBL" id="TSH93845.1"/>
    </source>
</evidence>
<dbReference type="Proteomes" id="UP000318405">
    <property type="component" value="Unassembled WGS sequence"/>
</dbReference>
<evidence type="ECO:0000313" key="3">
    <source>
        <dbReference type="Proteomes" id="UP000318405"/>
    </source>
</evidence>
<reference evidence="2 3" key="1">
    <citation type="submission" date="2019-07" db="EMBL/GenBank/DDBJ databases">
        <title>Qingshengfaniella alkalisoli gen. nov., sp. nov., isolated from saline soil.</title>
        <authorList>
            <person name="Xu L."/>
            <person name="Huang X.-X."/>
            <person name="Sun J.-Q."/>
        </authorList>
    </citation>
    <scope>NUCLEOTIDE SEQUENCE [LARGE SCALE GENOMIC DNA]</scope>
    <source>
        <strain evidence="2 3">DSM 27279</strain>
    </source>
</reference>
<dbReference type="RefSeq" id="WP_143948746.1">
    <property type="nucleotide sequence ID" value="NZ_BAABMB010000006.1"/>
</dbReference>
<organism evidence="2 3">
    <name type="scientific">Verticiella sediminum</name>
    <dbReference type="NCBI Taxonomy" id="1247510"/>
    <lineage>
        <taxon>Bacteria</taxon>
        <taxon>Pseudomonadati</taxon>
        <taxon>Pseudomonadota</taxon>
        <taxon>Betaproteobacteria</taxon>
        <taxon>Burkholderiales</taxon>
        <taxon>Alcaligenaceae</taxon>
        <taxon>Verticiella</taxon>
    </lineage>
</organism>
<feature type="chain" id="PRO_5021808338" evidence="1">
    <location>
        <begin position="30"/>
        <end position="443"/>
    </location>
</feature>
<dbReference type="OrthoDB" id="8587at2"/>
<feature type="signal peptide" evidence="1">
    <location>
        <begin position="1"/>
        <end position="29"/>
    </location>
</feature>
<gene>
    <name evidence="2" type="ORF">FOZ76_13220</name>
</gene>
<sequence length="443" mass="47685">MRLPSTPRSGLAAPTALAALLAVGPPALAEQFRLGVDYSIEGTLREGSAWEQVRSGNLQGRLGTRLATPWGEVVQSGVTRYDSLAAIREVWRDQAYWQYTDPATQLHYRAGDFRAGTSLGWVRSYDMTGIQVRRSSRKAFDTVEALTPDPALLRNVDPGTFSANAMPALPPMDGSDLLGRGATEYGAQAGYLRLDPGSPNARYAPVPMASAGLRYGLAPALTAESYSEAAGNLLRQGAGLVGRMGGMGYLGVGASYSRDLLDGGAQFMATYRGGDDDFGYFAGTQLRSDGFQDGQSHVRTLLSEPGTDYSRIDTVGVAWQLSQRPSRFRFNYVRLTPSGAPVSRLVNLTHATEYDGHFGWYTSVYRDIDDGKDFGMYVGVQVPLGKVTRSQPGPAFDFRVNGAPASLRSSVGSATVGSTGSLRLDQGVRVHTGLYDSYLRETL</sequence>
<protein>
    <submittedName>
        <fullName evidence="2">Uncharacterized protein</fullName>
    </submittedName>
</protein>
<name>A0A556ALV4_9BURK</name>
<evidence type="ECO:0000256" key="1">
    <source>
        <dbReference type="SAM" id="SignalP"/>
    </source>
</evidence>